<dbReference type="Proteomes" id="UP000448867">
    <property type="component" value="Unassembled WGS sequence"/>
</dbReference>
<keyword evidence="11" id="KW-0121">Carboxypeptidase</keyword>
<evidence type="ECO:0000256" key="3">
    <source>
        <dbReference type="ARBA" id="ARBA00022670"/>
    </source>
</evidence>
<dbReference type="AlphaFoldDB" id="A0A7X2J3P4"/>
<dbReference type="EMBL" id="WKKI01000087">
    <property type="protein sequence ID" value="MRX74398.1"/>
    <property type="molecule type" value="Genomic_DNA"/>
</dbReference>
<keyword evidence="4" id="KW-0479">Metal-binding</keyword>
<dbReference type="PROSITE" id="PS52035">
    <property type="entry name" value="PEPTIDASE_M14"/>
    <property type="match status" value="1"/>
</dbReference>
<evidence type="ECO:0000313" key="12">
    <source>
        <dbReference type="Proteomes" id="UP000448867"/>
    </source>
</evidence>
<keyword evidence="9" id="KW-0732">Signal</keyword>
<feature type="chain" id="PRO_5039367465" evidence="9">
    <location>
        <begin position="21"/>
        <end position="345"/>
    </location>
</feature>
<dbReference type="Gene3D" id="3.40.630.10">
    <property type="entry name" value="Zn peptidases"/>
    <property type="match status" value="1"/>
</dbReference>
<keyword evidence="12" id="KW-1185">Reference proteome</keyword>
<accession>A0A7X2J3P4</accession>
<dbReference type="GO" id="GO:0005615">
    <property type="term" value="C:extracellular space"/>
    <property type="evidence" value="ECO:0007669"/>
    <property type="project" value="TreeGrafter"/>
</dbReference>
<evidence type="ECO:0000313" key="11">
    <source>
        <dbReference type="EMBL" id="MRX74398.1"/>
    </source>
</evidence>
<feature type="signal peptide" evidence="9">
    <location>
        <begin position="1"/>
        <end position="20"/>
    </location>
</feature>
<evidence type="ECO:0000256" key="4">
    <source>
        <dbReference type="ARBA" id="ARBA00022723"/>
    </source>
</evidence>
<dbReference type="PROSITE" id="PS00132">
    <property type="entry name" value="CARBOXYPEPT_ZN_1"/>
    <property type="match status" value="1"/>
</dbReference>
<sequence>MKKRILTLTLSAVLASTGFAVSGAGAVGNGPDVNSKQTVQTAMLTTYEEMADFLKKEAKKQNALELEIIGQTVKGRDLFLAKYISNPANPTILYLTQQHGNEAMATEGALDYIRHLGSGSKKTKELLENVNILILPMLNADGAMGDVNFPLDNYMASGRHLTRFNAERLDLNRDHVNKAAPETKALHLNVLGKYNIDYMIDFHHQGTQEDYFGKLTSGSVLTPQHPSVDSEVVLGSRKLASVLLNDINSKGWGFVLKYDEPSANVNVASNAMALQYGISVILFEMRGMADHSYEPYVLGQKSNGYLIKQAYTAIDATSKAIADGSIITADPSVYDNLPEQHYSYD</sequence>
<comment type="caution">
    <text evidence="11">The sequence shown here is derived from an EMBL/GenBank/DDBJ whole genome shotgun (WGS) entry which is preliminary data.</text>
</comment>
<dbReference type="GO" id="GO:0008270">
    <property type="term" value="F:zinc ion binding"/>
    <property type="evidence" value="ECO:0007669"/>
    <property type="project" value="InterPro"/>
</dbReference>
<dbReference type="RefSeq" id="WP_154309843.1">
    <property type="nucleotide sequence ID" value="NZ_WKKI01000087.1"/>
</dbReference>
<reference evidence="11 12" key="1">
    <citation type="submission" date="2019-11" db="EMBL/GenBank/DDBJ databases">
        <title>Bacillus lacus genome.</title>
        <authorList>
            <person name="Allen C.J."/>
            <person name="Newman J.D."/>
        </authorList>
    </citation>
    <scope>NUCLEOTIDE SEQUENCE [LARGE SCALE GENOMIC DNA]</scope>
    <source>
        <strain evidence="11 12">KCTC 33946</strain>
    </source>
</reference>
<evidence type="ECO:0000256" key="2">
    <source>
        <dbReference type="ARBA" id="ARBA00005988"/>
    </source>
</evidence>
<evidence type="ECO:0000256" key="7">
    <source>
        <dbReference type="ARBA" id="ARBA00023049"/>
    </source>
</evidence>
<dbReference type="SMART" id="SM00631">
    <property type="entry name" value="Zn_pept"/>
    <property type="match status" value="1"/>
</dbReference>
<dbReference type="SUPFAM" id="SSF53187">
    <property type="entry name" value="Zn-dependent exopeptidases"/>
    <property type="match status" value="1"/>
</dbReference>
<evidence type="ECO:0000256" key="5">
    <source>
        <dbReference type="ARBA" id="ARBA00022801"/>
    </source>
</evidence>
<gene>
    <name evidence="11" type="ORF">GJU40_19955</name>
</gene>
<dbReference type="InterPro" id="IPR000834">
    <property type="entry name" value="Peptidase_M14"/>
</dbReference>
<evidence type="ECO:0000256" key="8">
    <source>
        <dbReference type="PROSITE-ProRule" id="PRU01379"/>
    </source>
</evidence>
<dbReference type="InterPro" id="IPR057246">
    <property type="entry name" value="CARBOXYPEPT_ZN_1"/>
</dbReference>
<organism evidence="11 12">
    <name type="scientific">Metabacillus lacus</name>
    <dbReference type="NCBI Taxonomy" id="1983721"/>
    <lineage>
        <taxon>Bacteria</taxon>
        <taxon>Bacillati</taxon>
        <taxon>Bacillota</taxon>
        <taxon>Bacilli</taxon>
        <taxon>Bacillales</taxon>
        <taxon>Bacillaceae</taxon>
        <taxon>Metabacillus</taxon>
    </lineage>
</organism>
<dbReference type="PANTHER" id="PTHR11705:SF143">
    <property type="entry name" value="SLL0236 PROTEIN"/>
    <property type="match status" value="1"/>
</dbReference>
<comment type="similarity">
    <text evidence="2 8">Belongs to the peptidase M14 family.</text>
</comment>
<evidence type="ECO:0000256" key="1">
    <source>
        <dbReference type="ARBA" id="ARBA00001947"/>
    </source>
</evidence>
<dbReference type="GO" id="GO:0006508">
    <property type="term" value="P:proteolysis"/>
    <property type="evidence" value="ECO:0007669"/>
    <property type="project" value="UniProtKB-KW"/>
</dbReference>
<dbReference type="PANTHER" id="PTHR11705">
    <property type="entry name" value="PROTEASE FAMILY M14 CARBOXYPEPTIDASE A,B"/>
    <property type="match status" value="1"/>
</dbReference>
<name>A0A7X2J3P4_9BACI</name>
<dbReference type="Pfam" id="PF00246">
    <property type="entry name" value="Peptidase_M14"/>
    <property type="match status" value="1"/>
</dbReference>
<dbReference type="GO" id="GO:0004181">
    <property type="term" value="F:metallocarboxypeptidase activity"/>
    <property type="evidence" value="ECO:0007669"/>
    <property type="project" value="InterPro"/>
</dbReference>
<keyword evidence="6" id="KW-0862">Zinc</keyword>
<protein>
    <submittedName>
        <fullName evidence="11">Carboxypeptidase</fullName>
    </submittedName>
</protein>
<evidence type="ECO:0000256" key="6">
    <source>
        <dbReference type="ARBA" id="ARBA00022833"/>
    </source>
</evidence>
<comment type="caution">
    <text evidence="8">Lacks conserved residue(s) required for the propagation of feature annotation.</text>
</comment>
<evidence type="ECO:0000256" key="9">
    <source>
        <dbReference type="SAM" id="SignalP"/>
    </source>
</evidence>
<keyword evidence="3" id="KW-0645">Protease</keyword>
<evidence type="ECO:0000259" key="10">
    <source>
        <dbReference type="PROSITE" id="PS52035"/>
    </source>
</evidence>
<keyword evidence="7" id="KW-0482">Metalloprotease</keyword>
<keyword evidence="5" id="KW-0378">Hydrolase</keyword>
<dbReference type="OrthoDB" id="9758209at2"/>
<proteinExistence type="inferred from homology"/>
<feature type="domain" description="Peptidase M14" evidence="10">
    <location>
        <begin position="43"/>
        <end position="345"/>
    </location>
</feature>
<comment type="cofactor">
    <cofactor evidence="1">
        <name>Zn(2+)</name>
        <dbReference type="ChEBI" id="CHEBI:29105"/>
    </cofactor>
</comment>